<evidence type="ECO:0000313" key="2">
    <source>
        <dbReference type="Proteomes" id="UP001325680"/>
    </source>
</evidence>
<name>A0ABZ0WAN7_9BACT</name>
<proteinExistence type="predicted"/>
<keyword evidence="2" id="KW-1185">Reference proteome</keyword>
<reference evidence="1 2" key="1">
    <citation type="submission" date="2023-12" db="EMBL/GenBank/DDBJ databases">
        <title>Genome sequencing and assembly of bacterial species from a model synthetic community.</title>
        <authorList>
            <person name="Hogle S.L."/>
        </authorList>
    </citation>
    <scope>NUCLEOTIDE SEQUENCE [LARGE SCALE GENOMIC DNA]</scope>
    <source>
        <strain evidence="1 2">HAMBI_3031</strain>
    </source>
</reference>
<evidence type="ECO:0008006" key="3">
    <source>
        <dbReference type="Google" id="ProtNLM"/>
    </source>
</evidence>
<dbReference type="Proteomes" id="UP001325680">
    <property type="component" value="Chromosome"/>
</dbReference>
<organism evidence="1 2">
    <name type="scientific">Niabella yanshanensis</name>
    <dbReference type="NCBI Taxonomy" id="577386"/>
    <lineage>
        <taxon>Bacteria</taxon>
        <taxon>Pseudomonadati</taxon>
        <taxon>Bacteroidota</taxon>
        <taxon>Chitinophagia</taxon>
        <taxon>Chitinophagales</taxon>
        <taxon>Chitinophagaceae</taxon>
        <taxon>Niabella</taxon>
    </lineage>
</organism>
<dbReference type="PROSITE" id="PS51257">
    <property type="entry name" value="PROKAR_LIPOPROTEIN"/>
    <property type="match status" value="1"/>
</dbReference>
<sequence length="517" mass="58378">MKSYTIFSIIFFICLTLMSCKKTVIISHDPASPAPTDPANQRSFTIAFESLPDYHNTLEGLTVAITVEPSGSGKAIHISANLAYDQQYRTSAINLPKGTYRIKGLIIKNQQGYTLFATPVAGSAKANLVNKPLSVNMVLDQNAEQLMLLQVLAVNATDIPQSFGYSEGSFGNRTGDPDSEMDRQILVRPIIRVGHIIYDSIPAQLIVKSWNAKNEMTYNIHFLKGGAQGIYLSAKAIKHQLSISKWGSYDEFTLNKEDIQEGSVYDIGGDVEAKKLKSVLEYKIVNGISTPITKTDYEYHSNGLAKQKQVWGKRSDFSTHLVQKDIYEYINNKIGIIKSYDENNVLIKTTTVQYQNTANKISSIEEKTGNQTIHTEVTYTPLETRSGITQDYRIDAATNNGPGFPMTYLSKTMRGGSVLTDVIATENGPHAEGLYEYDFCVNPYAHLGIPDRQFLLYEKHNLKFQWKTWIRGYPENEPYTFNYTYDGDGYPKDLLNQYRNFQTKKDTYAIRTMYVYY</sequence>
<gene>
    <name evidence="1" type="ORF">U0035_08670</name>
</gene>
<dbReference type="RefSeq" id="WP_162817764.1">
    <property type="nucleotide sequence ID" value="NZ_CP139960.1"/>
</dbReference>
<protein>
    <recommendedName>
        <fullName evidence="3">DUF4906 domain-containing protein</fullName>
    </recommendedName>
</protein>
<dbReference type="EMBL" id="CP139960">
    <property type="protein sequence ID" value="WQD40216.1"/>
    <property type="molecule type" value="Genomic_DNA"/>
</dbReference>
<evidence type="ECO:0000313" key="1">
    <source>
        <dbReference type="EMBL" id="WQD40216.1"/>
    </source>
</evidence>
<accession>A0ABZ0WAN7</accession>